<accession>A0A6B3NAF9</accession>
<reference evidence="1" key="1">
    <citation type="submission" date="2019-11" db="EMBL/GenBank/DDBJ databases">
        <title>Genomic insights into an expanded diversity of filamentous marine cyanobacteria reveals the extraordinary biosynthetic potential of Moorea and Okeania.</title>
        <authorList>
            <person name="Ferreira Leao T."/>
            <person name="Wang M."/>
            <person name="Moss N."/>
            <person name="Da Silva R."/>
            <person name="Sanders J."/>
            <person name="Nurk S."/>
            <person name="Gurevich A."/>
            <person name="Humphrey G."/>
            <person name="Reher R."/>
            <person name="Zhu Q."/>
            <person name="Belda-Ferre P."/>
            <person name="Glukhov E."/>
            <person name="Rex R."/>
            <person name="Dorrestein P.C."/>
            <person name="Knight R."/>
            <person name="Pevzner P."/>
            <person name="Gerwick W.H."/>
            <person name="Gerwick L."/>
        </authorList>
    </citation>
    <scope>NUCLEOTIDE SEQUENCE</scope>
    <source>
        <strain evidence="1">SIO1C4</strain>
    </source>
</reference>
<comment type="caution">
    <text evidence="1">The sequence shown here is derived from an EMBL/GenBank/DDBJ whole genome shotgun (WGS) entry which is preliminary data.</text>
</comment>
<sequence>MKPFKPFTMAVSTVLTLVLTLGMLLIPTAESWAGETITILDSGDPTPACPKGNFCKRFSLLKDGAYQERYSYFLSIGKRNKVQEPIIVTPTVNEYEACLAAYTGGFFWGRIEFNSGTVQCVPGSPSSSTAQLTRTRCQIVKPDGGIVQPSDLYQSTTPVCEEI</sequence>
<name>A0A6B3NAF9_9CYAN</name>
<proteinExistence type="predicted"/>
<organism evidence="1">
    <name type="scientific">Symploca sp. SIO1C4</name>
    <dbReference type="NCBI Taxonomy" id="2607765"/>
    <lineage>
        <taxon>Bacteria</taxon>
        <taxon>Bacillati</taxon>
        <taxon>Cyanobacteriota</taxon>
        <taxon>Cyanophyceae</taxon>
        <taxon>Coleofasciculales</taxon>
        <taxon>Coleofasciculaceae</taxon>
        <taxon>Symploca</taxon>
    </lineage>
</organism>
<protein>
    <submittedName>
        <fullName evidence="1">Uncharacterized protein</fullName>
    </submittedName>
</protein>
<dbReference type="EMBL" id="JAAHFQ010000231">
    <property type="protein sequence ID" value="NER28570.1"/>
    <property type="molecule type" value="Genomic_DNA"/>
</dbReference>
<evidence type="ECO:0000313" key="1">
    <source>
        <dbReference type="EMBL" id="NER28570.1"/>
    </source>
</evidence>
<dbReference type="AlphaFoldDB" id="A0A6B3NAF9"/>
<gene>
    <name evidence="1" type="ORF">F6J89_13285</name>
</gene>